<keyword evidence="8" id="KW-1185">Reference proteome</keyword>
<organism evidence="7 8">
    <name type="scientific">Clarias magur</name>
    <name type="common">Asian catfish</name>
    <name type="synonym">Macropteronotus magur</name>
    <dbReference type="NCBI Taxonomy" id="1594786"/>
    <lineage>
        <taxon>Eukaryota</taxon>
        <taxon>Metazoa</taxon>
        <taxon>Chordata</taxon>
        <taxon>Craniata</taxon>
        <taxon>Vertebrata</taxon>
        <taxon>Euteleostomi</taxon>
        <taxon>Actinopterygii</taxon>
        <taxon>Neopterygii</taxon>
        <taxon>Teleostei</taxon>
        <taxon>Ostariophysi</taxon>
        <taxon>Siluriformes</taxon>
        <taxon>Clariidae</taxon>
        <taxon>Clarias</taxon>
    </lineage>
</organism>
<evidence type="ECO:0000313" key="7">
    <source>
        <dbReference type="EMBL" id="KAF5887183.1"/>
    </source>
</evidence>
<feature type="compositionally biased region" description="Basic and acidic residues" evidence="6">
    <location>
        <begin position="635"/>
        <end position="656"/>
    </location>
</feature>
<keyword evidence="3 5" id="KW-0175">Coiled coil</keyword>
<evidence type="ECO:0000256" key="1">
    <source>
        <dbReference type="ARBA" id="ARBA00022737"/>
    </source>
</evidence>
<feature type="compositionally biased region" description="Basic and acidic residues" evidence="6">
    <location>
        <begin position="605"/>
        <end position="614"/>
    </location>
</feature>
<sequence length="903" mass="101062">MSEASEGHETVEYRYDRATFTAISENRQGEFHIQGFFIPPARIVLRPWWRLGKGNAKLELDRDSRRGRSCQTWSRTGKARYENSTKLKKNTQTMDTQKVNGVAPTENGSHSRLPSYSVETPYGFHLDLDFVKYVEDIEKGNTLRRVQLQRRPRVRSSGNLARNLSLPGYSCRSSQWNSANILFPRTRLADSQHPGDGASAGFSRQSESPYKFSKAFDEQPLGPHVRPNLLRASSLPLTVLLRKYSNEDPTSPNGSRDFLSQQNGSSEDVFHSPGGVNGTFQQLTAALQRVGELEEEIRVIPELRAQICILQEERERLLHTFQSEPANTVIPDFSSGMLKARVKKKQVKDDWMDREYDHLEENIKASSEQVNAIAITTEKHPQATKNDREDVEESLIEALQKKITALEHKLHELDSDLEKTTKLLKQQEQESRFKDERINELSKQHAESIWVRPDDLRTQENQSNASLQMSSPEPESSKAFQVCLEQDFKLCTSTAAAGSQADMEHHVKKVRELLQEQWECLCRHEGSGKDMSSEHLHPRVCSIQTQLVSLANLLTLYISPSGGAPPSAQESTMEDQISAVETWESPEEDQGRDRDSGEGVQGSTRPEDRAEEGFHQNISLTGVELLSSTLTTRETSVETRHSRMAEEHHEEQDRMCEAQCPGGQAEDKQDGMCSGAEPEEAPRGDGGRGVETDFMNACHFLEKHMSEVSEPNDEMRRALTMAFQQWFHVCAEENSCADTAALYVNEVATKTPAVLQFLVNMVDDNGNTALHYSVSHSKFSIVKLLLDTGVCDVDLKNKTGYTAIMLASLQSVDTDTAIKVVRQLMELGDVNARAGQVGQTALHLAVRHGRASMVRLLLAHGANVNAQDQAGTTALISACDRGHADIVRILLEDPECDVNLTDK</sequence>
<dbReference type="GO" id="GO:0005737">
    <property type="term" value="C:cytoplasm"/>
    <property type="evidence" value="ECO:0007669"/>
    <property type="project" value="TreeGrafter"/>
</dbReference>
<feature type="coiled-coil region" evidence="5">
    <location>
        <begin position="389"/>
        <end position="444"/>
    </location>
</feature>
<dbReference type="EMBL" id="QNUK01001126">
    <property type="protein sequence ID" value="KAF5887183.1"/>
    <property type="molecule type" value="Genomic_DNA"/>
</dbReference>
<evidence type="ECO:0000313" key="8">
    <source>
        <dbReference type="Proteomes" id="UP000727407"/>
    </source>
</evidence>
<dbReference type="Proteomes" id="UP000727407">
    <property type="component" value="Unassembled WGS sequence"/>
</dbReference>
<dbReference type="InterPro" id="IPR021939">
    <property type="entry name" value="KN_motif"/>
</dbReference>
<evidence type="ECO:0000256" key="2">
    <source>
        <dbReference type="ARBA" id="ARBA00023043"/>
    </source>
</evidence>
<dbReference type="PRINTS" id="PR01415">
    <property type="entry name" value="ANKYRIN"/>
</dbReference>
<feature type="compositionally biased region" description="Polar residues" evidence="6">
    <location>
        <begin position="247"/>
        <end position="266"/>
    </location>
</feature>
<dbReference type="GO" id="GO:0030837">
    <property type="term" value="P:negative regulation of actin filament polymerization"/>
    <property type="evidence" value="ECO:0007669"/>
    <property type="project" value="InterPro"/>
</dbReference>
<dbReference type="PANTHER" id="PTHR24168">
    <property type="entry name" value="KN MOTIF AND ANKYRIN REPEAT DOMAIN-CONTAINING"/>
    <property type="match status" value="1"/>
</dbReference>
<evidence type="ECO:0000256" key="3">
    <source>
        <dbReference type="ARBA" id="ARBA00023054"/>
    </source>
</evidence>
<dbReference type="PANTHER" id="PTHR24168:SF24">
    <property type="entry name" value="KN MOTIF AND ANKYRIN REPEAT DOMAIN-CONTAINING PROTEIN 4"/>
    <property type="match status" value="1"/>
</dbReference>
<feature type="compositionally biased region" description="Low complexity" evidence="6">
    <location>
        <begin position="623"/>
        <end position="634"/>
    </location>
</feature>
<feature type="compositionally biased region" description="Basic and acidic residues" evidence="6">
    <location>
        <begin position="680"/>
        <end position="689"/>
    </location>
</feature>
<gene>
    <name evidence="7" type="ORF">DAT39_022333</name>
</gene>
<dbReference type="InterPro" id="IPR047184">
    <property type="entry name" value="KANK1-4"/>
</dbReference>
<dbReference type="Pfam" id="PF13857">
    <property type="entry name" value="Ank_5"/>
    <property type="match status" value="1"/>
</dbReference>
<feature type="region of interest" description="Disordered" evidence="6">
    <location>
        <begin position="563"/>
        <end position="689"/>
    </location>
</feature>
<feature type="region of interest" description="Disordered" evidence="6">
    <location>
        <begin position="245"/>
        <end position="275"/>
    </location>
</feature>
<proteinExistence type="predicted"/>
<keyword evidence="2 4" id="KW-0040">ANK repeat</keyword>
<dbReference type="PROSITE" id="PS50088">
    <property type="entry name" value="ANK_REPEAT"/>
    <property type="match status" value="2"/>
</dbReference>
<evidence type="ECO:0000256" key="4">
    <source>
        <dbReference type="PROSITE-ProRule" id="PRU00023"/>
    </source>
</evidence>
<protein>
    <submittedName>
        <fullName evidence="7">KN motif and ankyrin repeat domain-containing protein 4-like isoform X1</fullName>
    </submittedName>
</protein>
<feature type="repeat" description="ANK" evidence="4">
    <location>
        <begin position="765"/>
        <end position="790"/>
    </location>
</feature>
<dbReference type="GO" id="GO:0005856">
    <property type="term" value="C:cytoskeleton"/>
    <property type="evidence" value="ECO:0007669"/>
    <property type="project" value="TreeGrafter"/>
</dbReference>
<reference evidence="7" key="1">
    <citation type="submission" date="2020-07" db="EMBL/GenBank/DDBJ databases">
        <title>Clarias magur genome sequencing, assembly and annotation.</title>
        <authorList>
            <person name="Kushwaha B."/>
            <person name="Kumar R."/>
            <person name="Das P."/>
            <person name="Joshi C.G."/>
            <person name="Kumar D."/>
            <person name="Nagpure N.S."/>
            <person name="Pandey M."/>
            <person name="Agarwal S."/>
            <person name="Srivastava S."/>
            <person name="Singh M."/>
            <person name="Sahoo L."/>
            <person name="Jayasankar P."/>
            <person name="Meher P.K."/>
            <person name="Koringa P.G."/>
            <person name="Iquebal M.A."/>
            <person name="Das S.P."/>
            <person name="Bit A."/>
            <person name="Patnaik S."/>
            <person name="Patel N."/>
            <person name="Shah T.M."/>
            <person name="Hinsu A."/>
            <person name="Jena J.K."/>
        </authorList>
    </citation>
    <scope>NUCLEOTIDE SEQUENCE</scope>
    <source>
        <strain evidence="7">CIFAMagur01</strain>
        <tissue evidence="7">Testis</tissue>
    </source>
</reference>
<comment type="caution">
    <text evidence="7">The sequence shown here is derived from an EMBL/GenBank/DDBJ whole genome shotgun (WGS) entry which is preliminary data.</text>
</comment>
<dbReference type="InterPro" id="IPR036770">
    <property type="entry name" value="Ankyrin_rpt-contain_sf"/>
</dbReference>
<dbReference type="AlphaFoldDB" id="A0A8J4TZV3"/>
<evidence type="ECO:0000256" key="5">
    <source>
        <dbReference type="SAM" id="Coils"/>
    </source>
</evidence>
<dbReference type="SUPFAM" id="SSF48403">
    <property type="entry name" value="Ankyrin repeat"/>
    <property type="match status" value="1"/>
</dbReference>
<dbReference type="SMART" id="SM00248">
    <property type="entry name" value="ANK"/>
    <property type="match status" value="4"/>
</dbReference>
<dbReference type="PROSITE" id="PS50297">
    <property type="entry name" value="ANK_REP_REGION"/>
    <property type="match status" value="2"/>
</dbReference>
<dbReference type="OrthoDB" id="5406014at2759"/>
<feature type="repeat" description="ANK" evidence="4">
    <location>
        <begin position="837"/>
        <end position="869"/>
    </location>
</feature>
<dbReference type="Pfam" id="PF12796">
    <property type="entry name" value="Ank_2"/>
    <property type="match status" value="1"/>
</dbReference>
<feature type="non-terminal residue" evidence="7">
    <location>
        <position position="1"/>
    </location>
</feature>
<accession>A0A8J4TZV3</accession>
<dbReference type="Gene3D" id="1.25.40.20">
    <property type="entry name" value="Ankyrin repeat-containing domain"/>
    <property type="match status" value="1"/>
</dbReference>
<evidence type="ECO:0000256" key="6">
    <source>
        <dbReference type="SAM" id="MobiDB-lite"/>
    </source>
</evidence>
<name>A0A8J4TZV3_CLAMG</name>
<dbReference type="Pfam" id="PF12075">
    <property type="entry name" value="KN_motif"/>
    <property type="match status" value="1"/>
</dbReference>
<keyword evidence="1" id="KW-0677">Repeat</keyword>
<dbReference type="InterPro" id="IPR002110">
    <property type="entry name" value="Ankyrin_rpt"/>
</dbReference>